<dbReference type="GO" id="GO:0009295">
    <property type="term" value="C:nucleoid"/>
    <property type="evidence" value="ECO:0007669"/>
    <property type="project" value="TreeGrafter"/>
</dbReference>
<dbReference type="PROSITE" id="PS50935">
    <property type="entry name" value="SSB"/>
    <property type="match status" value="1"/>
</dbReference>
<proteinExistence type="predicted"/>
<keyword evidence="3" id="KW-0614">Plasmid</keyword>
<geneLocation type="plasmid" evidence="3">
    <name>LIBA6289</name>
</geneLocation>
<evidence type="ECO:0000313" key="5">
    <source>
        <dbReference type="Proteomes" id="UP000411588"/>
    </source>
</evidence>
<dbReference type="Gene3D" id="2.40.50.140">
    <property type="entry name" value="Nucleic acid-binding proteins"/>
    <property type="match status" value="1"/>
</dbReference>
<dbReference type="PANTHER" id="PTHR10302:SF27">
    <property type="entry name" value="SINGLE-STRANDED DNA-BINDING PROTEIN"/>
    <property type="match status" value="1"/>
</dbReference>
<dbReference type="SUPFAM" id="SSF50249">
    <property type="entry name" value="Nucleic acid-binding proteins"/>
    <property type="match status" value="1"/>
</dbReference>
<keyword evidence="1 2" id="KW-0238">DNA-binding</keyword>
<evidence type="ECO:0000256" key="2">
    <source>
        <dbReference type="PROSITE-ProRule" id="PRU00252"/>
    </source>
</evidence>
<evidence type="ECO:0000256" key="1">
    <source>
        <dbReference type="ARBA" id="ARBA00023125"/>
    </source>
</evidence>
<accession>A0A2R4NC85</accession>
<gene>
    <name evidence="3" type="primary">ssb</name>
    <name evidence="4" type="synonym">ssb_3</name>
    <name evidence="3" type="ORF">plasmid_LIBA6289_00057</name>
    <name evidence="4" type="ORF">SAMEA1402399_03732</name>
</gene>
<dbReference type="InterPro" id="IPR011344">
    <property type="entry name" value="ssDNA-bd"/>
</dbReference>
<evidence type="ECO:0000313" key="3">
    <source>
        <dbReference type="EMBL" id="AVX33742.1"/>
    </source>
</evidence>
<name>A0A2R4NC85_CLODI</name>
<dbReference type="AlphaFoldDB" id="A0A2R4NC85"/>
<dbReference type="GO" id="GO:0003697">
    <property type="term" value="F:single-stranded DNA binding"/>
    <property type="evidence" value="ECO:0007669"/>
    <property type="project" value="InterPro"/>
</dbReference>
<dbReference type="Proteomes" id="UP000411588">
    <property type="component" value="Unassembled WGS sequence"/>
</dbReference>
<dbReference type="RefSeq" id="WP_076636916.1">
    <property type="nucleotide sequence ID" value="NZ_BDSN01000032.1"/>
</dbReference>
<reference evidence="3" key="1">
    <citation type="journal article" date="2018" name="Genome Biol. Evol.">
        <title>Two Groups of Cocirculating, Epidemic Clostridiodes difficile Strains Microdiversify through Different Mechanisms.</title>
        <authorList>
            <person name="Murillo T."/>
            <person name="Ramirez-Vargas G."/>
            <person name="Riedel T."/>
            <person name="Overmann J."/>
            <person name="Andersen J.M."/>
            <person name="Guzman-Verri C."/>
            <person name="Chaves-Olarte E."/>
            <person name="Rodriguez C."/>
        </authorList>
    </citation>
    <scope>NUCLEOTIDE SEQUENCE</scope>
    <source>
        <strain evidence="3">LIBA-6289</strain>
        <plasmid evidence="3">LIBA6289</plasmid>
    </source>
</reference>
<evidence type="ECO:0000313" key="4">
    <source>
        <dbReference type="EMBL" id="VFD35860.1"/>
    </source>
</evidence>
<protein>
    <submittedName>
        <fullName evidence="3">Single-strand binding protein</fullName>
    </submittedName>
    <submittedName>
        <fullName evidence="4">Single-stranded DNA-binding protein (Helix-destabilizing protein)</fullName>
    </submittedName>
</protein>
<dbReference type="EMBL" id="MF547664">
    <property type="protein sequence ID" value="AVX33742.1"/>
    <property type="molecule type" value="Genomic_DNA"/>
</dbReference>
<organism evidence="3">
    <name type="scientific">Clostridioides difficile</name>
    <name type="common">Peptoclostridium difficile</name>
    <dbReference type="NCBI Taxonomy" id="1496"/>
    <lineage>
        <taxon>Bacteria</taxon>
        <taxon>Bacillati</taxon>
        <taxon>Bacillota</taxon>
        <taxon>Clostridia</taxon>
        <taxon>Peptostreptococcales</taxon>
        <taxon>Peptostreptococcaceae</taxon>
        <taxon>Clostridioides</taxon>
    </lineage>
</organism>
<dbReference type="InterPro" id="IPR000424">
    <property type="entry name" value="Primosome_PriB/ssb"/>
</dbReference>
<dbReference type="InterPro" id="IPR012340">
    <property type="entry name" value="NA-bd_OB-fold"/>
</dbReference>
<reference evidence="4 5" key="2">
    <citation type="submission" date="2019-02" db="EMBL/GenBank/DDBJ databases">
        <authorList>
            <consortium name="Pathogen Informatics"/>
        </authorList>
    </citation>
    <scope>NUCLEOTIDE SEQUENCE [LARGE SCALE GENOMIC DNA]</scope>
    <source>
        <strain evidence="5">clo34</strain>
        <strain evidence="4">Clo34</strain>
    </source>
</reference>
<dbReference type="EMBL" id="CAADAN010000019">
    <property type="protein sequence ID" value="VFD35860.1"/>
    <property type="molecule type" value="Genomic_DNA"/>
</dbReference>
<sequence length="124" mass="14206">MNDVSLIGRLTSHPELKCKANGKYVLYFNLAVDNMKSTDFIPVEVHGILVEKYSTELEKGHKIALSGKINSKNYGPNKEKRYFSVSTSYIEYLTSKSVENKSNYNELKYTPKPITDDDEIPFKF</sequence>
<dbReference type="CDD" id="cd04496">
    <property type="entry name" value="SSB_OBF"/>
    <property type="match status" value="1"/>
</dbReference>
<dbReference type="Pfam" id="PF00436">
    <property type="entry name" value="SSB"/>
    <property type="match status" value="1"/>
</dbReference>
<dbReference type="PANTHER" id="PTHR10302">
    <property type="entry name" value="SINGLE-STRANDED DNA-BINDING PROTEIN"/>
    <property type="match status" value="1"/>
</dbReference>
<dbReference type="GO" id="GO:0006260">
    <property type="term" value="P:DNA replication"/>
    <property type="evidence" value="ECO:0007669"/>
    <property type="project" value="InterPro"/>
</dbReference>